<comment type="caution">
    <text evidence="4">The sequence shown here is derived from an EMBL/GenBank/DDBJ whole genome shotgun (WGS) entry which is preliminary data.</text>
</comment>
<organism evidence="4 5">
    <name type="scientific">Virgibacillus natechei</name>
    <dbReference type="NCBI Taxonomy" id="1216297"/>
    <lineage>
        <taxon>Bacteria</taxon>
        <taxon>Bacillati</taxon>
        <taxon>Bacillota</taxon>
        <taxon>Bacilli</taxon>
        <taxon>Bacillales</taxon>
        <taxon>Bacillaceae</taxon>
        <taxon>Virgibacillus</taxon>
    </lineage>
</organism>
<gene>
    <name evidence="4" type="ORF">J2Z83_002726</name>
</gene>
<proteinExistence type="inferred from homology"/>
<comment type="similarity">
    <text evidence="1">Belongs to the NAD(P)-dependent epimerase/dehydratase family. SDR39U1 subfamily.</text>
</comment>
<reference evidence="4 5" key="1">
    <citation type="submission" date="2021-03" db="EMBL/GenBank/DDBJ databases">
        <title>Genomic Encyclopedia of Type Strains, Phase IV (KMG-IV): sequencing the most valuable type-strain genomes for metagenomic binning, comparative biology and taxonomic classification.</title>
        <authorList>
            <person name="Goeker M."/>
        </authorList>
    </citation>
    <scope>NUCLEOTIDE SEQUENCE [LARGE SCALE GENOMIC DNA]</scope>
    <source>
        <strain evidence="4 5">DSM 25609</strain>
    </source>
</reference>
<dbReference type="SUPFAM" id="SSF51735">
    <property type="entry name" value="NAD(P)-binding Rossmann-fold domains"/>
    <property type="match status" value="1"/>
</dbReference>
<sequence>MNILVTGGTGFVGRNLTAALHEKDHHCYVLTRFPENYSISDRTTFISYDYPVEKLPLIHGVINLAGESLFGYWTDKKKESIINSRLKITQKVIDIISKLDKKPEVFISGSAVGFYGMSDEQIFTEATTQPGDDFLAEVATEWEQAAQQVEEMGIRTVYARFGVILGEKGALQYMSLPVKMFVGGKIGDGEQWITWVHIEDVVGILQFCLFNNIEGPVNVTAPNPRRNKDFTKLLSDVLKRPYWFPTPSPFIRLTLGEMSQLITKGQYVLPKKAQNKGYQFSYPYLRDALRDIKT</sequence>
<dbReference type="Pfam" id="PF01370">
    <property type="entry name" value="Epimerase"/>
    <property type="match status" value="1"/>
</dbReference>
<dbReference type="InterPro" id="IPR010099">
    <property type="entry name" value="SDR39U1"/>
</dbReference>
<protein>
    <submittedName>
        <fullName evidence="4">Uncharacterized protein (TIGR01777 family)</fullName>
    </submittedName>
</protein>
<dbReference type="RefSeq" id="WP_209463711.1">
    <property type="nucleotide sequence ID" value="NZ_CP110224.1"/>
</dbReference>
<evidence type="ECO:0000259" key="3">
    <source>
        <dbReference type="Pfam" id="PF08338"/>
    </source>
</evidence>
<dbReference type="PANTHER" id="PTHR11092">
    <property type="entry name" value="SUGAR NUCLEOTIDE EPIMERASE RELATED"/>
    <property type="match status" value="1"/>
</dbReference>
<dbReference type="InterPro" id="IPR001509">
    <property type="entry name" value="Epimerase_deHydtase"/>
</dbReference>
<accession>A0ABS4II51</accession>
<keyword evidence="5" id="KW-1185">Reference proteome</keyword>
<evidence type="ECO:0000313" key="4">
    <source>
        <dbReference type="EMBL" id="MBP1970590.1"/>
    </source>
</evidence>
<dbReference type="InterPro" id="IPR013549">
    <property type="entry name" value="DUF1731"/>
</dbReference>
<dbReference type="InterPro" id="IPR036291">
    <property type="entry name" value="NAD(P)-bd_dom_sf"/>
</dbReference>
<feature type="domain" description="DUF1731" evidence="3">
    <location>
        <begin position="246"/>
        <end position="292"/>
    </location>
</feature>
<feature type="domain" description="NAD-dependent epimerase/dehydratase" evidence="2">
    <location>
        <begin position="3"/>
        <end position="211"/>
    </location>
</feature>
<dbReference type="Pfam" id="PF08338">
    <property type="entry name" value="DUF1731"/>
    <property type="match status" value="1"/>
</dbReference>
<evidence type="ECO:0000256" key="1">
    <source>
        <dbReference type="ARBA" id="ARBA00009353"/>
    </source>
</evidence>
<dbReference type="Gene3D" id="3.40.50.720">
    <property type="entry name" value="NAD(P)-binding Rossmann-like Domain"/>
    <property type="match status" value="1"/>
</dbReference>
<evidence type="ECO:0000313" key="5">
    <source>
        <dbReference type="Proteomes" id="UP001519345"/>
    </source>
</evidence>
<dbReference type="PANTHER" id="PTHR11092:SF0">
    <property type="entry name" value="EPIMERASE FAMILY PROTEIN SDR39U1"/>
    <property type="match status" value="1"/>
</dbReference>
<dbReference type="EMBL" id="JAGGKX010000015">
    <property type="protein sequence ID" value="MBP1970590.1"/>
    <property type="molecule type" value="Genomic_DNA"/>
</dbReference>
<dbReference type="CDD" id="cd05242">
    <property type="entry name" value="SDR_a8"/>
    <property type="match status" value="1"/>
</dbReference>
<dbReference type="NCBIfam" id="TIGR01777">
    <property type="entry name" value="yfcH"/>
    <property type="match status" value="1"/>
</dbReference>
<evidence type="ECO:0000259" key="2">
    <source>
        <dbReference type="Pfam" id="PF01370"/>
    </source>
</evidence>
<name>A0ABS4II51_9BACI</name>
<dbReference type="Proteomes" id="UP001519345">
    <property type="component" value="Unassembled WGS sequence"/>
</dbReference>